<keyword evidence="2" id="KW-0732">Signal</keyword>
<name>A0A9W9YAC4_9CNID</name>
<comment type="caution">
    <text evidence="4">The sequence shown here is derived from an EMBL/GenBank/DDBJ whole genome shotgun (WGS) entry which is preliminary data.</text>
</comment>
<evidence type="ECO:0000256" key="1">
    <source>
        <dbReference type="ARBA" id="ARBA00023157"/>
    </source>
</evidence>
<proteinExistence type="predicted"/>
<gene>
    <name evidence="4" type="ORF">OS493_023898</name>
</gene>
<reference evidence="4" key="1">
    <citation type="submission" date="2023-01" db="EMBL/GenBank/DDBJ databases">
        <title>Genome assembly of the deep-sea coral Lophelia pertusa.</title>
        <authorList>
            <person name="Herrera S."/>
            <person name="Cordes E."/>
        </authorList>
    </citation>
    <scope>NUCLEOTIDE SEQUENCE</scope>
    <source>
        <strain evidence="4">USNM1676648</strain>
        <tissue evidence="4">Polyp</tissue>
    </source>
</reference>
<dbReference type="AlphaFoldDB" id="A0A9W9YAC4"/>
<dbReference type="InterPro" id="IPR051772">
    <property type="entry name" value="Gastrokine"/>
</dbReference>
<accession>A0A9W9YAC4</accession>
<dbReference type="PROSITE" id="PS50869">
    <property type="entry name" value="BRICHOS"/>
    <property type="match status" value="1"/>
</dbReference>
<evidence type="ECO:0000259" key="3">
    <source>
        <dbReference type="PROSITE" id="PS50869"/>
    </source>
</evidence>
<dbReference type="OrthoDB" id="5985282at2759"/>
<sequence>MVSLIVLLSFYGFQVDGKVDRYAFNIVENGTSVNEQIEVDVEKQTEVIRVPQHNDVDAVEIMNDFEAGLSARRLPATKDCYVSKLDSSFPSPAKLKLDMDQASRQSLPDKVTTERIGWRMVGFADRSALPEKILDFCGSFPIYNVEAVPLDSMNVTLHRASGHGRRKRSHWIKTWDACSPQDKQKMNNCLMKHGTDFSKITLNCKYDTIYGYCVVRCTHMDFFDISYVCKGISHSYNYLGVLL</sequence>
<keyword evidence="1" id="KW-1015">Disulfide bond</keyword>
<feature type="signal peptide" evidence="2">
    <location>
        <begin position="1"/>
        <end position="17"/>
    </location>
</feature>
<dbReference type="InterPro" id="IPR007084">
    <property type="entry name" value="BRICHOS_dom"/>
</dbReference>
<organism evidence="4 5">
    <name type="scientific">Desmophyllum pertusum</name>
    <dbReference type="NCBI Taxonomy" id="174260"/>
    <lineage>
        <taxon>Eukaryota</taxon>
        <taxon>Metazoa</taxon>
        <taxon>Cnidaria</taxon>
        <taxon>Anthozoa</taxon>
        <taxon>Hexacorallia</taxon>
        <taxon>Scleractinia</taxon>
        <taxon>Caryophylliina</taxon>
        <taxon>Caryophylliidae</taxon>
        <taxon>Desmophyllum</taxon>
    </lineage>
</organism>
<evidence type="ECO:0000313" key="5">
    <source>
        <dbReference type="Proteomes" id="UP001163046"/>
    </source>
</evidence>
<protein>
    <recommendedName>
        <fullName evidence="3">BRICHOS domain-containing protein</fullName>
    </recommendedName>
</protein>
<dbReference type="Pfam" id="PF04089">
    <property type="entry name" value="BRICHOS"/>
    <property type="match status" value="1"/>
</dbReference>
<feature type="chain" id="PRO_5040949572" description="BRICHOS domain-containing protein" evidence="2">
    <location>
        <begin position="18"/>
        <end position="243"/>
    </location>
</feature>
<feature type="domain" description="BRICHOS" evidence="3">
    <location>
        <begin position="53"/>
        <end position="145"/>
    </location>
</feature>
<evidence type="ECO:0000313" key="4">
    <source>
        <dbReference type="EMBL" id="KAJ7328629.1"/>
    </source>
</evidence>
<dbReference type="PANTHER" id="PTHR16483">
    <property type="entry name" value="GASTROKINE 1"/>
    <property type="match status" value="1"/>
</dbReference>
<dbReference type="Proteomes" id="UP001163046">
    <property type="component" value="Unassembled WGS sequence"/>
</dbReference>
<dbReference type="EMBL" id="MU827795">
    <property type="protein sequence ID" value="KAJ7328629.1"/>
    <property type="molecule type" value="Genomic_DNA"/>
</dbReference>
<evidence type="ECO:0000256" key="2">
    <source>
        <dbReference type="SAM" id="SignalP"/>
    </source>
</evidence>
<keyword evidence="5" id="KW-1185">Reference proteome</keyword>